<dbReference type="InterPro" id="IPR043132">
    <property type="entry name" value="BCAT-like_C"/>
</dbReference>
<dbReference type="EMBL" id="GGEC01000652">
    <property type="protein sequence ID" value="MBW81135.1"/>
    <property type="molecule type" value="Transcribed_RNA"/>
</dbReference>
<accession>A0A2P2IIU4</accession>
<name>A0A2P2IIU4_RHIMU</name>
<dbReference type="AlphaFoldDB" id="A0A2P2IIU4"/>
<dbReference type="Gene3D" id="3.20.10.10">
    <property type="entry name" value="D-amino Acid Aminotransferase, subunit A, domain 2"/>
    <property type="match status" value="1"/>
</dbReference>
<protein>
    <submittedName>
        <fullName evidence="1">Uncharacterized protein</fullName>
    </submittedName>
</protein>
<sequence length="131" mass="14581">MSKALPIAAALIERRDREEIAITALVSGELERWSEIECVNEESLFNVLEVHLHIGNYIPPAFGNGACLAVMGPGRDFAQAKYSDWVRLRKPLERLRPPSVTELLLSNDGDQLLEGCVTNFFVVCRKVLSGQ</sequence>
<proteinExistence type="predicted"/>
<reference evidence="1" key="1">
    <citation type="submission" date="2018-02" db="EMBL/GenBank/DDBJ databases">
        <title>Rhizophora mucronata_Transcriptome.</title>
        <authorList>
            <person name="Meera S.P."/>
            <person name="Sreeshan A."/>
            <person name="Augustine A."/>
        </authorList>
    </citation>
    <scope>NUCLEOTIDE SEQUENCE</scope>
    <source>
        <tissue evidence="1">Leaf</tissue>
    </source>
</reference>
<dbReference type="PANTHER" id="PTHR47703">
    <property type="entry name" value="D-AMINOACID AMINOTRANSFERASE-LIKE PLP-DEPENDENT ENZYMES SUPERFAMILY PROTEIN"/>
    <property type="match status" value="1"/>
</dbReference>
<organism evidence="1">
    <name type="scientific">Rhizophora mucronata</name>
    <name type="common">Asiatic mangrove</name>
    <dbReference type="NCBI Taxonomy" id="61149"/>
    <lineage>
        <taxon>Eukaryota</taxon>
        <taxon>Viridiplantae</taxon>
        <taxon>Streptophyta</taxon>
        <taxon>Embryophyta</taxon>
        <taxon>Tracheophyta</taxon>
        <taxon>Spermatophyta</taxon>
        <taxon>Magnoliopsida</taxon>
        <taxon>eudicotyledons</taxon>
        <taxon>Gunneridae</taxon>
        <taxon>Pentapetalae</taxon>
        <taxon>rosids</taxon>
        <taxon>fabids</taxon>
        <taxon>Malpighiales</taxon>
        <taxon>Rhizophoraceae</taxon>
        <taxon>Rhizophora</taxon>
    </lineage>
</organism>
<evidence type="ECO:0000313" key="1">
    <source>
        <dbReference type="EMBL" id="MBW81135.1"/>
    </source>
</evidence>
<dbReference type="PANTHER" id="PTHR47703:SF2">
    <property type="entry name" value="D-AMINOACID AMINOTRANSFERASE-LIKE PLP-DEPENDENT ENZYMES SUPERFAMILY PROTEIN"/>
    <property type="match status" value="1"/>
</dbReference>